<dbReference type="InterPro" id="IPR032675">
    <property type="entry name" value="LRR_dom_sf"/>
</dbReference>
<organism evidence="2 3">
    <name type="scientific">Pythium insidiosum</name>
    <name type="common">Pythiosis disease agent</name>
    <dbReference type="NCBI Taxonomy" id="114742"/>
    <lineage>
        <taxon>Eukaryota</taxon>
        <taxon>Sar</taxon>
        <taxon>Stramenopiles</taxon>
        <taxon>Oomycota</taxon>
        <taxon>Peronosporomycetes</taxon>
        <taxon>Pythiales</taxon>
        <taxon>Pythiaceae</taxon>
        <taxon>Pythium</taxon>
    </lineage>
</organism>
<dbReference type="EMBL" id="JAKCXM010000207">
    <property type="protein sequence ID" value="KAJ0398678.1"/>
    <property type="molecule type" value="Genomic_DNA"/>
</dbReference>
<evidence type="ECO:0000313" key="3">
    <source>
        <dbReference type="Proteomes" id="UP001209570"/>
    </source>
</evidence>
<feature type="transmembrane region" description="Helical" evidence="1">
    <location>
        <begin position="184"/>
        <end position="203"/>
    </location>
</feature>
<proteinExistence type="predicted"/>
<dbReference type="SUPFAM" id="SSF52058">
    <property type="entry name" value="L domain-like"/>
    <property type="match status" value="1"/>
</dbReference>
<reference evidence="2" key="1">
    <citation type="submission" date="2021-12" db="EMBL/GenBank/DDBJ databases">
        <title>Prjna785345.</title>
        <authorList>
            <person name="Rujirawat T."/>
            <person name="Krajaejun T."/>
        </authorList>
    </citation>
    <scope>NUCLEOTIDE SEQUENCE</scope>
    <source>
        <strain evidence="2">Pi057C3</strain>
    </source>
</reference>
<evidence type="ECO:0000256" key="1">
    <source>
        <dbReference type="SAM" id="Phobius"/>
    </source>
</evidence>
<keyword evidence="1" id="KW-0812">Transmembrane</keyword>
<keyword evidence="1" id="KW-0472">Membrane</keyword>
<feature type="transmembrane region" description="Helical" evidence="1">
    <location>
        <begin position="37"/>
        <end position="57"/>
    </location>
</feature>
<feature type="transmembrane region" description="Helical" evidence="1">
    <location>
        <begin position="215"/>
        <end position="241"/>
    </location>
</feature>
<feature type="transmembrane region" description="Helical" evidence="1">
    <location>
        <begin position="340"/>
        <end position="362"/>
    </location>
</feature>
<sequence length="643" mass="71523">MKLDGIGPSQHQLRAAADAAGVELTALGFAVAWTGFYALHALCVVYFVAAGKIYAYVPTSAVLAWEMDNYIRTLPTRYFWDIAVVHYALAALHVAFLLHPIARALGSVLMPRRLASLAALSHSSRPLSARSLVRHSASALLSCVSLFSVQSEHFELVFVLREMTEVVLQSLQAYQMSIHIPRLVLNRVFVLLLVLNCWSTLLVHRFVAGKSLQRMVCLLADLLLDLVVSMGIPTVLSVTYIQEFDSELRRFPFEFAYVDKWFVNYINETPMILLGSWTDALSRLIFSLSLLVGLSDIKTLIRRRAGNSVAPSATATAAVRRDSNPQASKHTQTSRQSTRLVLWGHRLIAVYGVAILTAHVYAELGDPPESCVIPVRPWFTTRKGCALVELNCHPSVTYRVASADADAMNRVLAVLDAPSLAQLSVRHCHDVEMVPELQRFHSLLAMKLYNVTVASWTSAAALHADYHRRLCIVYIVYTTFPNHELPAGLLSPSFPPALLDVEFSFARLRALPSDLSTLWHKQMVLYFEYCGLKEFPRVLLDMQPLQLFVGGNSFQSLPPELFYSAGFDLLAVGANPLTELPSEVDLARLKGSNRLRFERTDISALPNWMNATVATRLQLFAGETPLCASIQTGSSSPRREEER</sequence>
<gene>
    <name evidence="2" type="ORF">P43SY_006256</name>
</gene>
<accession>A0AAD5Q9G5</accession>
<dbReference type="Proteomes" id="UP001209570">
    <property type="component" value="Unassembled WGS sequence"/>
</dbReference>
<dbReference type="Gene3D" id="3.80.10.10">
    <property type="entry name" value="Ribonuclease Inhibitor"/>
    <property type="match status" value="1"/>
</dbReference>
<feature type="transmembrane region" description="Helical" evidence="1">
    <location>
        <begin position="78"/>
        <end position="102"/>
    </location>
</feature>
<comment type="caution">
    <text evidence="2">The sequence shown here is derived from an EMBL/GenBank/DDBJ whole genome shotgun (WGS) entry which is preliminary data.</text>
</comment>
<protein>
    <submittedName>
        <fullName evidence="2">Uncharacterized protein</fullName>
    </submittedName>
</protein>
<keyword evidence="1" id="KW-1133">Transmembrane helix</keyword>
<dbReference type="AlphaFoldDB" id="A0AAD5Q9G5"/>
<keyword evidence="3" id="KW-1185">Reference proteome</keyword>
<name>A0AAD5Q9G5_PYTIN</name>
<evidence type="ECO:0000313" key="2">
    <source>
        <dbReference type="EMBL" id="KAJ0398678.1"/>
    </source>
</evidence>